<evidence type="ECO:0000313" key="3">
    <source>
        <dbReference type="EMBL" id="KAL0463035.1"/>
    </source>
</evidence>
<reference evidence="3" key="2">
    <citation type="journal article" date="2024" name="Plant">
        <title>Genomic evolution and insights into agronomic trait innovations of Sesamum species.</title>
        <authorList>
            <person name="Miao H."/>
            <person name="Wang L."/>
            <person name="Qu L."/>
            <person name="Liu H."/>
            <person name="Sun Y."/>
            <person name="Le M."/>
            <person name="Wang Q."/>
            <person name="Wei S."/>
            <person name="Zheng Y."/>
            <person name="Lin W."/>
            <person name="Duan Y."/>
            <person name="Cao H."/>
            <person name="Xiong S."/>
            <person name="Wang X."/>
            <person name="Wei L."/>
            <person name="Li C."/>
            <person name="Ma Q."/>
            <person name="Ju M."/>
            <person name="Zhao R."/>
            <person name="Li G."/>
            <person name="Mu C."/>
            <person name="Tian Q."/>
            <person name="Mei H."/>
            <person name="Zhang T."/>
            <person name="Gao T."/>
            <person name="Zhang H."/>
        </authorList>
    </citation>
    <scope>NUCLEOTIDE SEQUENCE</scope>
    <source>
        <strain evidence="3">KEN1</strain>
    </source>
</reference>
<reference evidence="3" key="1">
    <citation type="submission" date="2020-06" db="EMBL/GenBank/DDBJ databases">
        <authorList>
            <person name="Li T."/>
            <person name="Hu X."/>
            <person name="Zhang T."/>
            <person name="Song X."/>
            <person name="Zhang H."/>
            <person name="Dai N."/>
            <person name="Sheng W."/>
            <person name="Hou X."/>
            <person name="Wei L."/>
        </authorList>
    </citation>
    <scope>NUCLEOTIDE SEQUENCE</scope>
    <source>
        <strain evidence="3">KEN1</strain>
        <tissue evidence="3">Leaf</tissue>
    </source>
</reference>
<feature type="chain" id="PRO_5043553943" description="Secreted protein" evidence="2">
    <location>
        <begin position="17"/>
        <end position="107"/>
    </location>
</feature>
<protein>
    <recommendedName>
        <fullName evidence="4">Secreted protein</fullName>
    </recommendedName>
</protein>
<evidence type="ECO:0008006" key="4">
    <source>
        <dbReference type="Google" id="ProtNLM"/>
    </source>
</evidence>
<dbReference type="AlphaFoldDB" id="A0AAW2YC25"/>
<gene>
    <name evidence="3" type="ORF">Slati_0191100</name>
</gene>
<feature type="signal peptide" evidence="2">
    <location>
        <begin position="1"/>
        <end position="16"/>
    </location>
</feature>
<evidence type="ECO:0000256" key="2">
    <source>
        <dbReference type="SAM" id="SignalP"/>
    </source>
</evidence>
<sequence length="107" mass="11251">MQLAFLSSVLTAAGSAVLNPFFCEQFCQFIMETINSTLRGSQASGARPSFQLERGGTIGSHGMDEQIPTGLQHDRSTPADFVGKEAVGHQHLVITGEQDGGTPSAGN</sequence>
<name>A0AAW2YC25_9LAMI</name>
<feature type="region of interest" description="Disordered" evidence="1">
    <location>
        <begin position="40"/>
        <end position="77"/>
    </location>
</feature>
<organism evidence="3">
    <name type="scientific">Sesamum latifolium</name>
    <dbReference type="NCBI Taxonomy" id="2727402"/>
    <lineage>
        <taxon>Eukaryota</taxon>
        <taxon>Viridiplantae</taxon>
        <taxon>Streptophyta</taxon>
        <taxon>Embryophyta</taxon>
        <taxon>Tracheophyta</taxon>
        <taxon>Spermatophyta</taxon>
        <taxon>Magnoliopsida</taxon>
        <taxon>eudicotyledons</taxon>
        <taxon>Gunneridae</taxon>
        <taxon>Pentapetalae</taxon>
        <taxon>asterids</taxon>
        <taxon>lamiids</taxon>
        <taxon>Lamiales</taxon>
        <taxon>Pedaliaceae</taxon>
        <taxon>Sesamum</taxon>
    </lineage>
</organism>
<dbReference type="EMBL" id="JACGWN010000001">
    <property type="protein sequence ID" value="KAL0463035.1"/>
    <property type="molecule type" value="Genomic_DNA"/>
</dbReference>
<comment type="caution">
    <text evidence="3">The sequence shown here is derived from an EMBL/GenBank/DDBJ whole genome shotgun (WGS) entry which is preliminary data.</text>
</comment>
<keyword evidence="2" id="KW-0732">Signal</keyword>
<accession>A0AAW2YC25</accession>
<evidence type="ECO:0000256" key="1">
    <source>
        <dbReference type="SAM" id="MobiDB-lite"/>
    </source>
</evidence>
<proteinExistence type="predicted"/>